<feature type="transmembrane region" description="Helical" evidence="8">
    <location>
        <begin position="192"/>
        <end position="211"/>
    </location>
</feature>
<evidence type="ECO:0000256" key="1">
    <source>
        <dbReference type="ARBA" id="ARBA00004651"/>
    </source>
</evidence>
<dbReference type="PANTHER" id="PTHR30269">
    <property type="entry name" value="TRANSMEMBRANE PROTEIN YFCA"/>
    <property type="match status" value="1"/>
</dbReference>
<protein>
    <recommendedName>
        <fullName evidence="8">Probable membrane transporter protein</fullName>
    </recommendedName>
</protein>
<evidence type="ECO:0000256" key="2">
    <source>
        <dbReference type="ARBA" id="ARBA00009142"/>
    </source>
</evidence>
<accession>A0ABW4L6W9</accession>
<comment type="subcellular location">
    <subcellularLocation>
        <location evidence="1 8">Cell membrane</location>
        <topology evidence="1 8">Multi-pass membrane protein</topology>
    </subcellularLocation>
</comment>
<comment type="similarity">
    <text evidence="2 8">Belongs to the 4-toluene sulfonate uptake permease (TSUP) (TC 2.A.102) family.</text>
</comment>
<feature type="transmembrane region" description="Helical" evidence="8">
    <location>
        <begin position="165"/>
        <end position="186"/>
    </location>
</feature>
<comment type="caution">
    <text evidence="9">The sequence shown here is derived from an EMBL/GenBank/DDBJ whole genome shotgun (WGS) entry which is preliminary data.</text>
</comment>
<evidence type="ECO:0000313" key="10">
    <source>
        <dbReference type="Proteomes" id="UP001597277"/>
    </source>
</evidence>
<name>A0ABW4L6W9_9MICO</name>
<keyword evidence="3" id="KW-0813">Transport</keyword>
<gene>
    <name evidence="9" type="ORF">ACFSE6_12485</name>
</gene>
<feature type="transmembrane region" description="Helical" evidence="8">
    <location>
        <begin position="99"/>
        <end position="117"/>
    </location>
</feature>
<evidence type="ECO:0000256" key="4">
    <source>
        <dbReference type="ARBA" id="ARBA00022475"/>
    </source>
</evidence>
<keyword evidence="4 8" id="KW-1003">Cell membrane</keyword>
<evidence type="ECO:0000313" key="9">
    <source>
        <dbReference type="EMBL" id="MFD1718657.1"/>
    </source>
</evidence>
<dbReference type="RefSeq" id="WP_388007377.1">
    <property type="nucleotide sequence ID" value="NZ_JBHUEE010000006.1"/>
</dbReference>
<proteinExistence type="inferred from homology"/>
<feature type="transmembrane region" description="Helical" evidence="8">
    <location>
        <begin position="223"/>
        <end position="244"/>
    </location>
</feature>
<dbReference type="PANTHER" id="PTHR30269:SF37">
    <property type="entry name" value="MEMBRANE TRANSPORTER PROTEIN"/>
    <property type="match status" value="1"/>
</dbReference>
<dbReference type="InterPro" id="IPR052017">
    <property type="entry name" value="TSUP"/>
</dbReference>
<reference evidence="10" key="1">
    <citation type="journal article" date="2019" name="Int. J. Syst. Evol. Microbiol.">
        <title>The Global Catalogue of Microorganisms (GCM) 10K type strain sequencing project: providing services to taxonomists for standard genome sequencing and annotation.</title>
        <authorList>
            <consortium name="The Broad Institute Genomics Platform"/>
            <consortium name="The Broad Institute Genome Sequencing Center for Infectious Disease"/>
            <person name="Wu L."/>
            <person name="Ma J."/>
        </authorList>
    </citation>
    <scope>NUCLEOTIDE SEQUENCE [LARGE SCALE GENOMIC DNA]</scope>
    <source>
        <strain evidence="10">JCM 17130</strain>
    </source>
</reference>
<keyword evidence="7 8" id="KW-0472">Membrane</keyword>
<evidence type="ECO:0000256" key="7">
    <source>
        <dbReference type="ARBA" id="ARBA00023136"/>
    </source>
</evidence>
<keyword evidence="10" id="KW-1185">Reference proteome</keyword>
<sequence length="245" mass="24465">MALSPVDLALVAAAVLLGAGTQRVTGLGFGLVSAPFLVLLLGPFHGVVLANALGLFTSVTVLVQVWRRVDLRRFALLAVPAAVAIAPGAWLALTVSGPVLSVVVGSVAFLAILAVVSSERMRVFRGRGGGVAAGGLSGFMNVTAGVGGPAITLYALSTAWEHRSFVATAQLYFAVVSGASLLAKGWPVLAPTAWAVVLGGLVVGVVAGTALSWRIPASRAQKLVAALALAGSLATVAKGVVAVAA</sequence>
<feature type="transmembrane region" description="Helical" evidence="8">
    <location>
        <begin position="36"/>
        <end position="62"/>
    </location>
</feature>
<dbReference type="InterPro" id="IPR002781">
    <property type="entry name" value="TM_pro_TauE-like"/>
</dbReference>
<keyword evidence="6 8" id="KW-1133">Transmembrane helix</keyword>
<evidence type="ECO:0000256" key="5">
    <source>
        <dbReference type="ARBA" id="ARBA00022692"/>
    </source>
</evidence>
<keyword evidence="5 8" id="KW-0812">Transmembrane</keyword>
<dbReference type="Proteomes" id="UP001597277">
    <property type="component" value="Unassembled WGS sequence"/>
</dbReference>
<dbReference type="EMBL" id="JBHUEE010000006">
    <property type="protein sequence ID" value="MFD1718657.1"/>
    <property type="molecule type" value="Genomic_DNA"/>
</dbReference>
<evidence type="ECO:0000256" key="6">
    <source>
        <dbReference type="ARBA" id="ARBA00022989"/>
    </source>
</evidence>
<dbReference type="Pfam" id="PF01925">
    <property type="entry name" value="TauE"/>
    <property type="match status" value="1"/>
</dbReference>
<evidence type="ECO:0000256" key="8">
    <source>
        <dbReference type="RuleBase" id="RU363041"/>
    </source>
</evidence>
<organism evidence="9 10">
    <name type="scientific">Georgenia deserti</name>
    <dbReference type="NCBI Taxonomy" id="2093781"/>
    <lineage>
        <taxon>Bacteria</taxon>
        <taxon>Bacillati</taxon>
        <taxon>Actinomycetota</taxon>
        <taxon>Actinomycetes</taxon>
        <taxon>Micrococcales</taxon>
        <taxon>Bogoriellaceae</taxon>
        <taxon>Georgenia</taxon>
    </lineage>
</organism>
<feature type="transmembrane region" description="Helical" evidence="8">
    <location>
        <begin position="74"/>
        <end position="93"/>
    </location>
</feature>
<evidence type="ECO:0000256" key="3">
    <source>
        <dbReference type="ARBA" id="ARBA00022448"/>
    </source>
</evidence>